<organism evidence="1 2">
    <name type="scientific">Racocetra persica</name>
    <dbReference type="NCBI Taxonomy" id="160502"/>
    <lineage>
        <taxon>Eukaryota</taxon>
        <taxon>Fungi</taxon>
        <taxon>Fungi incertae sedis</taxon>
        <taxon>Mucoromycota</taxon>
        <taxon>Glomeromycotina</taxon>
        <taxon>Glomeromycetes</taxon>
        <taxon>Diversisporales</taxon>
        <taxon>Gigasporaceae</taxon>
        <taxon>Racocetra</taxon>
    </lineage>
</organism>
<protein>
    <submittedName>
        <fullName evidence="1">7481_t:CDS:1</fullName>
    </submittedName>
</protein>
<name>A0ACA9SAD3_9GLOM</name>
<evidence type="ECO:0000313" key="2">
    <source>
        <dbReference type="Proteomes" id="UP000789920"/>
    </source>
</evidence>
<sequence>TQLMQNILTAESFKEIQLILNEISLIDKAGIEDWLQFYNQLWVLASLSQHCSKVNSEIWYIVGKELSLMNTIEKAQKLDMRKYINCEIQDKYGVAKTGQNNEPISHALQSVK</sequence>
<evidence type="ECO:0000313" key="1">
    <source>
        <dbReference type="EMBL" id="CAG8833396.1"/>
    </source>
</evidence>
<keyword evidence="2" id="KW-1185">Reference proteome</keyword>
<dbReference type="Proteomes" id="UP000789920">
    <property type="component" value="Unassembled WGS sequence"/>
</dbReference>
<proteinExistence type="predicted"/>
<gene>
    <name evidence="1" type="ORF">RPERSI_LOCUS28810</name>
</gene>
<accession>A0ACA9SAD3</accession>
<feature type="non-terminal residue" evidence="1">
    <location>
        <position position="1"/>
    </location>
</feature>
<dbReference type="EMBL" id="CAJVQC010106372">
    <property type="protein sequence ID" value="CAG8833396.1"/>
    <property type="molecule type" value="Genomic_DNA"/>
</dbReference>
<comment type="caution">
    <text evidence="1">The sequence shown here is derived from an EMBL/GenBank/DDBJ whole genome shotgun (WGS) entry which is preliminary data.</text>
</comment>
<reference evidence="1" key="1">
    <citation type="submission" date="2021-06" db="EMBL/GenBank/DDBJ databases">
        <authorList>
            <person name="Kallberg Y."/>
            <person name="Tangrot J."/>
            <person name="Rosling A."/>
        </authorList>
    </citation>
    <scope>NUCLEOTIDE SEQUENCE</scope>
    <source>
        <strain evidence="1">MA461A</strain>
    </source>
</reference>